<dbReference type="InterPro" id="IPR044492">
    <property type="entry name" value="P_typ_ATPase_HD_dom"/>
</dbReference>
<evidence type="ECO:0000256" key="1">
    <source>
        <dbReference type="ARBA" id="ARBA00004651"/>
    </source>
</evidence>
<dbReference type="InterPro" id="IPR008250">
    <property type="entry name" value="ATPase_P-typ_transduc_dom_A_sf"/>
</dbReference>
<dbReference type="SMART" id="SM00831">
    <property type="entry name" value="Cation_ATPase_N"/>
    <property type="match status" value="1"/>
</dbReference>
<dbReference type="InterPro" id="IPR018303">
    <property type="entry name" value="ATPase_P-typ_P_site"/>
</dbReference>
<dbReference type="InterPro" id="IPR036412">
    <property type="entry name" value="HAD-like_sf"/>
</dbReference>
<dbReference type="Pfam" id="PF00122">
    <property type="entry name" value="E1-E2_ATPase"/>
    <property type="match status" value="1"/>
</dbReference>
<evidence type="ECO:0000256" key="7">
    <source>
        <dbReference type="ARBA" id="ARBA00023136"/>
    </source>
</evidence>
<evidence type="ECO:0000256" key="3">
    <source>
        <dbReference type="ARBA" id="ARBA00022741"/>
    </source>
</evidence>
<dbReference type="RefSeq" id="WP_129455154.1">
    <property type="nucleotide sequence ID" value="NZ_JACXYX010000014.1"/>
</dbReference>
<evidence type="ECO:0000256" key="2">
    <source>
        <dbReference type="ARBA" id="ARBA00022692"/>
    </source>
</evidence>
<dbReference type="InterPro" id="IPR023214">
    <property type="entry name" value="HAD_sf"/>
</dbReference>
<dbReference type="SUPFAM" id="SSF81660">
    <property type="entry name" value="Metal cation-transporting ATPase, ATP-binding domain N"/>
    <property type="match status" value="1"/>
</dbReference>
<keyword evidence="5" id="KW-1278">Translocase</keyword>
<dbReference type="InterPro" id="IPR023299">
    <property type="entry name" value="ATPase_P-typ_cyto_dom_N"/>
</dbReference>
<dbReference type="SUPFAM" id="SSF56784">
    <property type="entry name" value="HAD-like"/>
    <property type="match status" value="1"/>
</dbReference>
<feature type="transmembrane region" description="Helical" evidence="9">
    <location>
        <begin position="760"/>
        <end position="780"/>
    </location>
</feature>
<sequence>MDHDTAPGTTGGLTVEEASRRLLELGPNRLPDPPRRGVALRVLDQLRDPMILLLLGAAALTAALHDLGNTAIIAMVVVFNTSVGVAQQVRAERAMSALRALTAPTARVERDGVVAEVASEHVVPGDLVHLTAGDVVPADGVLLEAVTLQVNQALVTGEALPVDLDEGDELVGGTSVTRGRASARILRTGADSGVGAIAQMMVRATTRPTPLQRRLTRLSRDLVAVISVLTCVVVASGLWQGRPLTEMLVVGLSLAVAAVPESLPAVVTIALALGARRMARHNAVIRSLPAVETLGSVTVVATDKTGTITEGTMLARHVWVPDGTWAVSGSGYDPRGHLTNAASSSPGLPAPVQRLLRDAALCNDARLVHEDPGWSVVGDPLEGALLVLAAKGGLDLDETRTAWRRTAEEPFDHTTLRMTTRHAGPDGSALTICKGAPEAVLDIVEPGPAVSVARGVAGAFADEGLRVIAVADAGSTDVGRALELVGLVAVGDPPRAHAALVVERLGAAGIRVVLVTGDHPGTASNIARAVGIEEEDVVARVRPEQKVEVVERLQRSGEVVAMIGDGVNDAPALRHADIGVAAGDGGSEVAKQAADLVLMDNDLSTVVAAVQEGRRIFANIRTFLTFALAGGLAEVAVMLLGPVIGLVLPLLPGQILWINLLTHGITGVAFGNEPSAPQDMSTPPRPASEAVLTARSWLLIAVAVLAMTAAAITVGALAPGSVEERRTSIFLTLGLAQLGVALALRAPGARRPFRSRHLELAVLVAALLQLGAVVVPPLQALLGTTVVEPSGLVPLALAAAVPGVLVRLVIGVLGWRRRA</sequence>
<evidence type="ECO:0000313" key="12">
    <source>
        <dbReference type="Proteomes" id="UP000293291"/>
    </source>
</evidence>
<dbReference type="OrthoDB" id="9814270at2"/>
<comment type="subcellular location">
    <subcellularLocation>
        <location evidence="1">Cell membrane</location>
        <topology evidence="1">Multi-pass membrane protein</topology>
    </subcellularLocation>
</comment>
<keyword evidence="7 9" id="KW-0472">Membrane</keyword>
<dbReference type="Proteomes" id="UP000293291">
    <property type="component" value="Unassembled WGS sequence"/>
</dbReference>
<dbReference type="GO" id="GO:0005524">
    <property type="term" value="F:ATP binding"/>
    <property type="evidence" value="ECO:0007669"/>
    <property type="project" value="UniProtKB-KW"/>
</dbReference>
<dbReference type="InterPro" id="IPR006068">
    <property type="entry name" value="ATPase_P-typ_cation-transptr_C"/>
</dbReference>
<feature type="transmembrane region" description="Helical" evidence="9">
    <location>
        <begin position="623"/>
        <end position="648"/>
    </location>
</feature>
<name>A0A4V1RMI2_9ACTN</name>
<dbReference type="AlphaFoldDB" id="A0A4V1RMI2"/>
<dbReference type="InterPro" id="IPR001757">
    <property type="entry name" value="P_typ_ATPase"/>
</dbReference>
<comment type="caution">
    <text evidence="11">The sequence shown here is derived from an EMBL/GenBank/DDBJ whole genome shotgun (WGS) entry which is preliminary data.</text>
</comment>
<protein>
    <submittedName>
        <fullName evidence="11">Cation-transporting P-type ATPase</fullName>
    </submittedName>
</protein>
<dbReference type="Pfam" id="PF00689">
    <property type="entry name" value="Cation_ATPase_C"/>
    <property type="match status" value="1"/>
</dbReference>
<dbReference type="SFLD" id="SFLDF00027">
    <property type="entry name" value="p-type_atpase"/>
    <property type="match status" value="1"/>
</dbReference>
<feature type="transmembrane region" description="Helical" evidence="9">
    <location>
        <begin position="247"/>
        <end position="273"/>
    </location>
</feature>
<evidence type="ECO:0000256" key="8">
    <source>
        <dbReference type="ARBA" id="ARBA00049360"/>
    </source>
</evidence>
<dbReference type="NCBIfam" id="TIGR01494">
    <property type="entry name" value="ATPase_P-type"/>
    <property type="match status" value="2"/>
</dbReference>
<feature type="transmembrane region" description="Helical" evidence="9">
    <location>
        <begin position="792"/>
        <end position="815"/>
    </location>
</feature>
<organism evidence="11 12">
    <name type="scientific">Nocardioides ganghwensis</name>
    <dbReference type="NCBI Taxonomy" id="252230"/>
    <lineage>
        <taxon>Bacteria</taxon>
        <taxon>Bacillati</taxon>
        <taxon>Actinomycetota</taxon>
        <taxon>Actinomycetes</taxon>
        <taxon>Propionibacteriales</taxon>
        <taxon>Nocardioidaceae</taxon>
        <taxon>Nocardioides</taxon>
    </lineage>
</organism>
<dbReference type="InterPro" id="IPR023298">
    <property type="entry name" value="ATPase_P-typ_TM_dom_sf"/>
</dbReference>
<dbReference type="EMBL" id="SDWU01000010">
    <property type="protein sequence ID" value="RYC02021.1"/>
    <property type="molecule type" value="Genomic_DNA"/>
</dbReference>
<feature type="transmembrane region" description="Helical" evidence="9">
    <location>
        <begin position="692"/>
        <end position="717"/>
    </location>
</feature>
<feature type="transmembrane region" description="Helical" evidence="9">
    <location>
        <begin position="654"/>
        <end position="671"/>
    </location>
</feature>
<dbReference type="SFLD" id="SFLDS00003">
    <property type="entry name" value="Haloacid_Dehalogenase"/>
    <property type="match status" value="1"/>
</dbReference>
<dbReference type="InterPro" id="IPR004014">
    <property type="entry name" value="ATPase_P-typ_cation-transptr_N"/>
</dbReference>
<dbReference type="PANTHER" id="PTHR42861">
    <property type="entry name" value="CALCIUM-TRANSPORTING ATPASE"/>
    <property type="match status" value="1"/>
</dbReference>
<dbReference type="Gene3D" id="3.40.50.1000">
    <property type="entry name" value="HAD superfamily/HAD-like"/>
    <property type="match status" value="2"/>
</dbReference>
<dbReference type="SUPFAM" id="SSF81665">
    <property type="entry name" value="Calcium ATPase, transmembrane domain M"/>
    <property type="match status" value="1"/>
</dbReference>
<dbReference type="SUPFAM" id="SSF81653">
    <property type="entry name" value="Calcium ATPase, transduction domain A"/>
    <property type="match status" value="1"/>
</dbReference>
<reference evidence="11 12" key="1">
    <citation type="submission" date="2019-01" db="EMBL/GenBank/DDBJ databases">
        <title>Novel species of Nocardioides.</title>
        <authorList>
            <person name="Liu Q."/>
            <person name="Xin Y.-H."/>
        </authorList>
    </citation>
    <scope>NUCLEOTIDE SEQUENCE [LARGE SCALE GENOMIC DNA]</scope>
    <source>
        <strain evidence="11 12">CGMCC 4.6875</strain>
    </source>
</reference>
<evidence type="ECO:0000256" key="6">
    <source>
        <dbReference type="ARBA" id="ARBA00022989"/>
    </source>
</evidence>
<gene>
    <name evidence="11" type="ORF">EUA07_10795</name>
</gene>
<keyword evidence="12" id="KW-1185">Reference proteome</keyword>
<feature type="transmembrane region" description="Helical" evidence="9">
    <location>
        <begin position="729"/>
        <end position="748"/>
    </location>
</feature>
<dbReference type="InterPro" id="IPR059000">
    <property type="entry name" value="ATPase_P-type_domA"/>
</dbReference>
<evidence type="ECO:0000313" key="11">
    <source>
        <dbReference type="EMBL" id="RYC02021.1"/>
    </source>
</evidence>
<evidence type="ECO:0000256" key="4">
    <source>
        <dbReference type="ARBA" id="ARBA00022840"/>
    </source>
</evidence>
<keyword evidence="2 9" id="KW-0812">Transmembrane</keyword>
<dbReference type="Pfam" id="PF00690">
    <property type="entry name" value="Cation_ATPase_N"/>
    <property type="match status" value="1"/>
</dbReference>
<dbReference type="GO" id="GO:0016887">
    <property type="term" value="F:ATP hydrolysis activity"/>
    <property type="evidence" value="ECO:0007669"/>
    <property type="project" value="InterPro"/>
</dbReference>
<feature type="domain" description="Cation-transporting P-type ATPase N-terminal" evidence="10">
    <location>
        <begin position="2"/>
        <end position="66"/>
    </location>
</feature>
<evidence type="ECO:0000256" key="9">
    <source>
        <dbReference type="SAM" id="Phobius"/>
    </source>
</evidence>
<dbReference type="Gene3D" id="1.20.1110.10">
    <property type="entry name" value="Calcium-transporting ATPase, transmembrane domain"/>
    <property type="match status" value="2"/>
</dbReference>
<evidence type="ECO:0000259" key="10">
    <source>
        <dbReference type="SMART" id="SM00831"/>
    </source>
</evidence>
<feature type="transmembrane region" description="Helical" evidence="9">
    <location>
        <begin position="71"/>
        <end position="89"/>
    </location>
</feature>
<proteinExistence type="predicted"/>
<accession>A0A4V1RMI2</accession>
<dbReference type="SFLD" id="SFLDG00002">
    <property type="entry name" value="C1.7:_P-type_atpase_like"/>
    <property type="match status" value="1"/>
</dbReference>
<dbReference type="GO" id="GO:0005886">
    <property type="term" value="C:plasma membrane"/>
    <property type="evidence" value="ECO:0007669"/>
    <property type="project" value="UniProtKB-SubCell"/>
</dbReference>
<dbReference type="Gene3D" id="2.70.150.10">
    <property type="entry name" value="Calcium-transporting ATPase, cytoplasmic transduction domain A"/>
    <property type="match status" value="1"/>
</dbReference>
<evidence type="ECO:0000256" key="5">
    <source>
        <dbReference type="ARBA" id="ARBA00022967"/>
    </source>
</evidence>
<dbReference type="PROSITE" id="PS00154">
    <property type="entry name" value="ATPASE_E1_E2"/>
    <property type="match status" value="1"/>
</dbReference>
<feature type="transmembrane region" description="Helical" evidence="9">
    <location>
        <begin position="222"/>
        <end position="241"/>
    </location>
</feature>
<keyword evidence="3" id="KW-0547">Nucleotide-binding</keyword>
<dbReference type="Gene3D" id="3.40.1110.10">
    <property type="entry name" value="Calcium-transporting ATPase, cytoplasmic domain N"/>
    <property type="match status" value="1"/>
</dbReference>
<dbReference type="PRINTS" id="PR00119">
    <property type="entry name" value="CATATPASE"/>
</dbReference>
<dbReference type="Pfam" id="PF00702">
    <property type="entry name" value="Hydrolase"/>
    <property type="match status" value="1"/>
</dbReference>
<comment type="catalytic activity">
    <reaction evidence="8">
        <text>ATP + H2O = ADP + phosphate + H(+)</text>
        <dbReference type="Rhea" id="RHEA:13065"/>
        <dbReference type="ChEBI" id="CHEBI:15377"/>
        <dbReference type="ChEBI" id="CHEBI:15378"/>
        <dbReference type="ChEBI" id="CHEBI:30616"/>
        <dbReference type="ChEBI" id="CHEBI:43474"/>
        <dbReference type="ChEBI" id="CHEBI:456216"/>
    </reaction>
</comment>
<keyword evidence="4" id="KW-0067">ATP-binding</keyword>
<keyword evidence="6 9" id="KW-1133">Transmembrane helix</keyword>